<dbReference type="OrthoDB" id="538223at2759"/>
<dbReference type="AlphaFoldDB" id="A0A317W237"/>
<dbReference type="RefSeq" id="XP_025391202.1">
    <property type="nucleotide sequence ID" value="XM_025532655.1"/>
</dbReference>
<comment type="caution">
    <text evidence="2">The sequence shown here is derived from an EMBL/GenBank/DDBJ whole genome shotgun (WGS) entry which is preliminary data.</text>
</comment>
<dbReference type="EMBL" id="MSFU01000005">
    <property type="protein sequence ID" value="PWY80055.1"/>
    <property type="molecule type" value="Genomic_DNA"/>
</dbReference>
<accession>A0A317W237</accession>
<keyword evidence="3" id="KW-1185">Reference proteome</keyword>
<dbReference type="VEuPathDB" id="FungiDB:BO83DRAFT_386147"/>
<sequence length="345" mass="38999">MALATSIITLTNNPFNLCPILGLLGIYAYAHMYSSSSLKWLMFPADKSPLIRSVRNYTIKYLSKSAFPKRTKTRKLYKKVINKAHFYRWGAGIVDAGSKDKTDDANRSLATEAERPSTEVHRDDGSHNASPIDRKLIALSLRKIANKTRRAHLLSMDLELQYPVFHIESASRIVSSPNGEQFAVPGTKHVWVLDAGMSEELSIPLPEKSYGLQFSPDSQFVSMTLLRGIEIWDLKNKRRVVLHTELPSKLAIGFSPKSDAVALLIQDHRTYPGYYLLEVWQLSRHPSRQVNERTPVSDYIQWSGSMIYSADGDYIVIYSLQNSEDLSHNSSRYTLVLLTYNLATG</sequence>
<dbReference type="Proteomes" id="UP000246171">
    <property type="component" value="Unassembled WGS sequence"/>
</dbReference>
<feature type="region of interest" description="Disordered" evidence="1">
    <location>
        <begin position="101"/>
        <end position="129"/>
    </location>
</feature>
<dbReference type="InterPro" id="IPR015943">
    <property type="entry name" value="WD40/YVTN_repeat-like_dom_sf"/>
</dbReference>
<proteinExistence type="predicted"/>
<evidence type="ECO:0000256" key="1">
    <source>
        <dbReference type="SAM" id="MobiDB-lite"/>
    </source>
</evidence>
<evidence type="ECO:0000313" key="3">
    <source>
        <dbReference type="Proteomes" id="UP000246171"/>
    </source>
</evidence>
<organism evidence="2 3">
    <name type="scientific">Aspergillus eucalypticola (strain CBS 122712 / IBT 29274)</name>
    <dbReference type="NCBI Taxonomy" id="1448314"/>
    <lineage>
        <taxon>Eukaryota</taxon>
        <taxon>Fungi</taxon>
        <taxon>Dikarya</taxon>
        <taxon>Ascomycota</taxon>
        <taxon>Pezizomycotina</taxon>
        <taxon>Eurotiomycetes</taxon>
        <taxon>Eurotiomycetidae</taxon>
        <taxon>Eurotiales</taxon>
        <taxon>Aspergillaceae</taxon>
        <taxon>Aspergillus</taxon>
        <taxon>Aspergillus subgen. Circumdati</taxon>
    </lineage>
</organism>
<dbReference type="Gene3D" id="2.130.10.10">
    <property type="entry name" value="YVTN repeat-like/Quinoprotein amine dehydrogenase"/>
    <property type="match status" value="1"/>
</dbReference>
<protein>
    <submittedName>
        <fullName evidence="2">Uncharacterized protein</fullName>
    </submittedName>
</protein>
<reference evidence="2" key="1">
    <citation type="submission" date="2016-12" db="EMBL/GenBank/DDBJ databases">
        <title>The genomes of Aspergillus section Nigri reveals drivers in fungal speciation.</title>
        <authorList>
            <consortium name="DOE Joint Genome Institute"/>
            <person name="Vesth T.C."/>
            <person name="Nybo J."/>
            <person name="Theobald S."/>
            <person name="Brandl J."/>
            <person name="Frisvad J.C."/>
            <person name="Nielsen K.F."/>
            <person name="Lyhne E.K."/>
            <person name="Kogle M.E."/>
            <person name="Kuo A."/>
            <person name="Riley R."/>
            <person name="Clum A."/>
            <person name="Nolan M."/>
            <person name="Lipzen A."/>
            <person name="Salamov A."/>
            <person name="Henrissat B."/>
            <person name="Wiebenga A."/>
            <person name="De vries R.P."/>
            <person name="Grigoriev I.V."/>
            <person name="Mortensen U.H."/>
            <person name="Andersen M.R."/>
            <person name="Baker S.E."/>
        </authorList>
    </citation>
    <scope>NUCLEOTIDE SEQUENCE</scope>
    <source>
        <strain evidence="2">CBS 122712</strain>
    </source>
</reference>
<dbReference type="SUPFAM" id="SSF82171">
    <property type="entry name" value="DPP6 N-terminal domain-like"/>
    <property type="match status" value="1"/>
</dbReference>
<gene>
    <name evidence="2" type="ORF">BO83DRAFT_386147</name>
</gene>
<evidence type="ECO:0000313" key="2">
    <source>
        <dbReference type="EMBL" id="PWY80055.1"/>
    </source>
</evidence>
<name>A0A317W237_ASPEC</name>
<dbReference type="GeneID" id="37054617"/>